<evidence type="ECO:0000313" key="2">
    <source>
        <dbReference type="EMBL" id="TFK36418.1"/>
    </source>
</evidence>
<feature type="transmembrane region" description="Helical" evidence="1">
    <location>
        <begin position="38"/>
        <end position="58"/>
    </location>
</feature>
<organism evidence="2 3">
    <name type="scientific">Crucibulum laeve</name>
    <dbReference type="NCBI Taxonomy" id="68775"/>
    <lineage>
        <taxon>Eukaryota</taxon>
        <taxon>Fungi</taxon>
        <taxon>Dikarya</taxon>
        <taxon>Basidiomycota</taxon>
        <taxon>Agaricomycotina</taxon>
        <taxon>Agaricomycetes</taxon>
        <taxon>Agaricomycetidae</taxon>
        <taxon>Agaricales</taxon>
        <taxon>Agaricineae</taxon>
        <taxon>Nidulariaceae</taxon>
        <taxon>Crucibulum</taxon>
    </lineage>
</organism>
<evidence type="ECO:0000256" key="1">
    <source>
        <dbReference type="SAM" id="Phobius"/>
    </source>
</evidence>
<dbReference type="Proteomes" id="UP000308652">
    <property type="component" value="Unassembled WGS sequence"/>
</dbReference>
<keyword evidence="1" id="KW-1133">Transmembrane helix</keyword>
<proteinExistence type="predicted"/>
<feature type="transmembrane region" description="Helical" evidence="1">
    <location>
        <begin position="104"/>
        <end position="121"/>
    </location>
</feature>
<keyword evidence="1" id="KW-0472">Membrane</keyword>
<dbReference type="EMBL" id="ML213614">
    <property type="protein sequence ID" value="TFK36418.1"/>
    <property type="molecule type" value="Genomic_DNA"/>
</dbReference>
<keyword evidence="3" id="KW-1185">Reference proteome</keyword>
<name>A0A5C3LWZ8_9AGAR</name>
<reference evidence="2 3" key="1">
    <citation type="journal article" date="2019" name="Nat. Ecol. Evol.">
        <title>Megaphylogeny resolves global patterns of mushroom evolution.</title>
        <authorList>
            <person name="Varga T."/>
            <person name="Krizsan K."/>
            <person name="Foldi C."/>
            <person name="Dima B."/>
            <person name="Sanchez-Garcia M."/>
            <person name="Sanchez-Ramirez S."/>
            <person name="Szollosi G.J."/>
            <person name="Szarkandi J.G."/>
            <person name="Papp V."/>
            <person name="Albert L."/>
            <person name="Andreopoulos W."/>
            <person name="Angelini C."/>
            <person name="Antonin V."/>
            <person name="Barry K.W."/>
            <person name="Bougher N.L."/>
            <person name="Buchanan P."/>
            <person name="Buyck B."/>
            <person name="Bense V."/>
            <person name="Catcheside P."/>
            <person name="Chovatia M."/>
            <person name="Cooper J."/>
            <person name="Damon W."/>
            <person name="Desjardin D."/>
            <person name="Finy P."/>
            <person name="Geml J."/>
            <person name="Haridas S."/>
            <person name="Hughes K."/>
            <person name="Justo A."/>
            <person name="Karasinski D."/>
            <person name="Kautmanova I."/>
            <person name="Kiss B."/>
            <person name="Kocsube S."/>
            <person name="Kotiranta H."/>
            <person name="LaButti K.M."/>
            <person name="Lechner B.E."/>
            <person name="Liimatainen K."/>
            <person name="Lipzen A."/>
            <person name="Lukacs Z."/>
            <person name="Mihaltcheva S."/>
            <person name="Morgado L.N."/>
            <person name="Niskanen T."/>
            <person name="Noordeloos M.E."/>
            <person name="Ohm R.A."/>
            <person name="Ortiz-Santana B."/>
            <person name="Ovrebo C."/>
            <person name="Racz N."/>
            <person name="Riley R."/>
            <person name="Savchenko A."/>
            <person name="Shiryaev A."/>
            <person name="Soop K."/>
            <person name="Spirin V."/>
            <person name="Szebenyi C."/>
            <person name="Tomsovsky M."/>
            <person name="Tulloss R.E."/>
            <person name="Uehling J."/>
            <person name="Grigoriev I.V."/>
            <person name="Vagvolgyi C."/>
            <person name="Papp T."/>
            <person name="Martin F.M."/>
            <person name="Miettinen O."/>
            <person name="Hibbett D.S."/>
            <person name="Nagy L.G."/>
        </authorList>
    </citation>
    <scope>NUCLEOTIDE SEQUENCE [LARGE SCALE GENOMIC DNA]</scope>
    <source>
        <strain evidence="2 3">CBS 166.37</strain>
    </source>
</reference>
<protein>
    <submittedName>
        <fullName evidence="2">Uncharacterized protein</fullName>
    </submittedName>
</protein>
<gene>
    <name evidence="2" type="ORF">BDQ12DRAFT_667838</name>
</gene>
<sequence>MSGFSSNNCTTTKYHREIPQATLTPRDGGKRNLHLEHYSGVILTVSWANVWFTTYIIIKGKDQWLPAFPNYSFALLIWELSSVFFIPLLAFGQFQDNELLGYEMLKFPIIFTIEGLFSIPFQDAQQFVKLIGPVLLWFYSLASCFVATLIVHNHYVRIQRIGYELGPYFELVHWIETGPAYKFWESTVHSSFMAIGGMIQTFRT</sequence>
<evidence type="ECO:0000313" key="3">
    <source>
        <dbReference type="Proteomes" id="UP000308652"/>
    </source>
</evidence>
<keyword evidence="1" id="KW-0812">Transmembrane</keyword>
<dbReference type="AlphaFoldDB" id="A0A5C3LWZ8"/>
<feature type="transmembrane region" description="Helical" evidence="1">
    <location>
        <begin position="70"/>
        <end position="92"/>
    </location>
</feature>
<accession>A0A5C3LWZ8</accession>
<feature type="transmembrane region" description="Helical" evidence="1">
    <location>
        <begin position="127"/>
        <end position="151"/>
    </location>
</feature>